<evidence type="ECO:0000313" key="1">
    <source>
        <dbReference type="EMBL" id="AHC69529.1"/>
    </source>
</evidence>
<reference evidence="1" key="1">
    <citation type="journal article" date="2014" name="J. Invertebr. Pathol.">
        <title>Classification, genetic variation and pathogenicity of Lymantria dispar nucleopolyhedrovirus isolates from Asia, Europe, and North America.</title>
        <authorList>
            <person name="Harrison R.L."/>
            <person name="Keena M.A."/>
            <person name="Rowley D.L."/>
        </authorList>
    </citation>
    <scope>NUCLEOTIDE SEQUENCE</scope>
    <source>
        <strain evidence="1">2161</strain>
    </source>
</reference>
<protein>
    <submittedName>
        <fullName evidence="1">BRO-B</fullName>
    </submittedName>
</protein>
<name>V9TJR0_NPVLD</name>
<organism evidence="1">
    <name type="scientific">Lymantria dispar multicapsid nuclear polyhedrosis virus</name>
    <name type="common">LdMNPV</name>
    <dbReference type="NCBI Taxonomy" id="10449"/>
    <lineage>
        <taxon>Viruses</taxon>
        <taxon>Viruses incertae sedis</taxon>
        <taxon>Naldaviricetes</taxon>
        <taxon>Lefavirales</taxon>
        <taxon>Baculoviridae</taxon>
        <taxon>Alphabaculovirus</taxon>
        <taxon>Alphabaculovirus lydisparis</taxon>
    </lineage>
</organism>
<reference evidence="1" key="2">
    <citation type="submission" date="2015-04" db="EMBL/GenBank/DDBJ databases">
        <authorList>
            <person name="Harrison R.L."/>
            <person name="Keena M.A."/>
            <person name="Rowley D.L."/>
        </authorList>
    </citation>
    <scope>NUCLEOTIDE SEQUENCE</scope>
    <source>
        <strain evidence="1">2161</strain>
    </source>
</reference>
<proteinExistence type="predicted"/>
<organismHost>
    <name type="scientific">Lepidoptera</name>
    <name type="common">moths &amp; butterflies</name>
    <dbReference type="NCBI Taxonomy" id="7088"/>
</organismHost>
<dbReference type="EMBL" id="KF695050">
    <property type="protein sequence ID" value="AHC69529.1"/>
    <property type="molecule type" value="Genomic_DNA"/>
</dbReference>
<sequence>MSRVKIGQFKFGEDTFTLRYVLERDQSIKFVARDVAASLKMSIANKRCELTSTTSTNLHLSRGVCHTPLLQTARPSKATRCAN</sequence>
<accession>V9TJR0</accession>